<evidence type="ECO:0000313" key="1">
    <source>
        <dbReference type="EMBL" id="MDC2889498.1"/>
    </source>
</evidence>
<dbReference type="RefSeq" id="WP_272180922.1">
    <property type="nucleotide sequence ID" value="NZ_JAQOMS010000002.1"/>
</dbReference>
<dbReference type="Proteomes" id="UP001528411">
    <property type="component" value="Unassembled WGS sequence"/>
</dbReference>
<accession>A0ABT5FF56</accession>
<gene>
    <name evidence="1" type="ORF">PN838_12850</name>
</gene>
<proteinExistence type="predicted"/>
<reference evidence="1 2" key="1">
    <citation type="submission" date="2023-01" db="EMBL/GenBank/DDBJ databases">
        <title>Psychrosphaera sp. nov., isolated from marine algae.</title>
        <authorList>
            <person name="Bayburt H."/>
            <person name="Choi B.J."/>
            <person name="Kim J.M."/>
            <person name="Choi D.G."/>
            <person name="Jeon C.O."/>
        </authorList>
    </citation>
    <scope>NUCLEOTIDE SEQUENCE [LARGE SCALE GENOMIC DNA]</scope>
    <source>
        <strain evidence="1 2">G1-22</strain>
    </source>
</reference>
<keyword evidence="2" id="KW-1185">Reference proteome</keyword>
<dbReference type="InterPro" id="IPR021557">
    <property type="entry name" value="DUF3016"/>
</dbReference>
<comment type="caution">
    <text evidence="1">The sequence shown here is derived from an EMBL/GenBank/DDBJ whole genome shotgun (WGS) entry which is preliminary data.</text>
</comment>
<evidence type="ECO:0000313" key="2">
    <source>
        <dbReference type="Proteomes" id="UP001528411"/>
    </source>
</evidence>
<sequence>MNVTWHQPATYTDVRGTNESKARFQKRVFNQLEKHIVKLAASLPKDIQLEMTITDVNLAGDVQFNFSMNREIRIVKSIYWPKIAFDFKITQSDKLLDQGSVVIKDMSFMHRGGLLRSSADSFKYDKRLLTNWFNNELQQKVTNFGKINSAVMSE</sequence>
<protein>
    <submittedName>
        <fullName evidence="1">DUF3016 domain-containing protein</fullName>
    </submittedName>
</protein>
<dbReference type="EMBL" id="JAQOMS010000002">
    <property type="protein sequence ID" value="MDC2889498.1"/>
    <property type="molecule type" value="Genomic_DNA"/>
</dbReference>
<organism evidence="1 2">
    <name type="scientific">Psychrosphaera algicola</name>
    <dbReference type="NCBI Taxonomy" id="3023714"/>
    <lineage>
        <taxon>Bacteria</taxon>
        <taxon>Pseudomonadati</taxon>
        <taxon>Pseudomonadota</taxon>
        <taxon>Gammaproteobacteria</taxon>
        <taxon>Alteromonadales</taxon>
        <taxon>Pseudoalteromonadaceae</taxon>
        <taxon>Psychrosphaera</taxon>
    </lineage>
</organism>
<dbReference type="Pfam" id="PF11454">
    <property type="entry name" value="DUF3016"/>
    <property type="match status" value="1"/>
</dbReference>
<name>A0ABT5FF56_9GAMM</name>